<accession>H3GUX8</accession>
<dbReference type="VEuPathDB" id="FungiDB:KRP23_4903"/>
<organism evidence="1 2">
    <name type="scientific">Phytophthora ramorum</name>
    <name type="common">Sudden oak death agent</name>
    <dbReference type="NCBI Taxonomy" id="164328"/>
    <lineage>
        <taxon>Eukaryota</taxon>
        <taxon>Sar</taxon>
        <taxon>Stramenopiles</taxon>
        <taxon>Oomycota</taxon>
        <taxon>Peronosporomycetes</taxon>
        <taxon>Peronosporales</taxon>
        <taxon>Peronosporaceae</taxon>
        <taxon>Phytophthora</taxon>
    </lineage>
</organism>
<dbReference type="eggNOG" id="ENOG502SVSW">
    <property type="taxonomic scope" value="Eukaryota"/>
</dbReference>
<evidence type="ECO:0000313" key="2">
    <source>
        <dbReference type="Proteomes" id="UP000005238"/>
    </source>
</evidence>
<dbReference type="EMBL" id="DS566053">
    <property type="status" value="NOT_ANNOTATED_CDS"/>
    <property type="molecule type" value="Genomic_DNA"/>
</dbReference>
<sequence length="201" mass="22637">MSLLDMRFDTPQHVEALERMTQHLKTGIAEASRYGYEVEFPHDIRQAILASNLLEVEGLELAATMSEEESDALFQEYIDAIAQSPSDIAAFLPLELWGTEVSLRMMAKLLQQPIFVVIAPYGLQTPPSYYQVYKPERIARSGRELDSAEAYFIPSLEPERWIAWLRQACGLSTSTANPPIVLLYSHSHYSRVQFVGTPAAT</sequence>
<name>H3GUX8_PHYRM</name>
<dbReference type="EnsemblProtists" id="Phyra81080">
    <property type="protein sequence ID" value="Phyra81080"/>
    <property type="gene ID" value="Phyra81080"/>
</dbReference>
<keyword evidence="2" id="KW-1185">Reference proteome</keyword>
<protein>
    <submittedName>
        <fullName evidence="1">Uncharacterized protein</fullName>
    </submittedName>
</protein>
<reference evidence="2" key="1">
    <citation type="journal article" date="2006" name="Science">
        <title>Phytophthora genome sequences uncover evolutionary origins and mechanisms of pathogenesis.</title>
        <authorList>
            <person name="Tyler B.M."/>
            <person name="Tripathy S."/>
            <person name="Zhang X."/>
            <person name="Dehal P."/>
            <person name="Jiang R.H."/>
            <person name="Aerts A."/>
            <person name="Arredondo F.D."/>
            <person name="Baxter L."/>
            <person name="Bensasson D."/>
            <person name="Beynon J.L."/>
            <person name="Chapman J."/>
            <person name="Damasceno C.M."/>
            <person name="Dorrance A.E."/>
            <person name="Dou D."/>
            <person name="Dickerman A.W."/>
            <person name="Dubchak I.L."/>
            <person name="Garbelotto M."/>
            <person name="Gijzen M."/>
            <person name="Gordon S.G."/>
            <person name="Govers F."/>
            <person name="Grunwald N.J."/>
            <person name="Huang W."/>
            <person name="Ivors K.L."/>
            <person name="Jones R.W."/>
            <person name="Kamoun S."/>
            <person name="Krampis K."/>
            <person name="Lamour K.H."/>
            <person name="Lee M.K."/>
            <person name="McDonald W.H."/>
            <person name="Medina M."/>
            <person name="Meijer H.J."/>
            <person name="Nordberg E.K."/>
            <person name="Maclean D.J."/>
            <person name="Ospina-Giraldo M.D."/>
            <person name="Morris P.F."/>
            <person name="Phuntumart V."/>
            <person name="Putnam N.H."/>
            <person name="Rash S."/>
            <person name="Rose J.K."/>
            <person name="Sakihama Y."/>
            <person name="Salamov A.A."/>
            <person name="Savidor A."/>
            <person name="Scheuring C.F."/>
            <person name="Smith B.M."/>
            <person name="Sobral B.W."/>
            <person name="Terry A."/>
            <person name="Torto-Alalibo T.A."/>
            <person name="Win J."/>
            <person name="Xu Z."/>
            <person name="Zhang H."/>
            <person name="Grigoriev I.V."/>
            <person name="Rokhsar D.S."/>
            <person name="Boore J.L."/>
        </authorList>
    </citation>
    <scope>NUCLEOTIDE SEQUENCE [LARGE SCALE GENOMIC DNA]</scope>
    <source>
        <strain evidence="2">Pr102</strain>
    </source>
</reference>
<dbReference type="HOGENOM" id="CLU_1362769_0_0_1"/>
<dbReference type="VEuPathDB" id="FungiDB:KRP22_4815"/>
<reference evidence="1" key="2">
    <citation type="submission" date="2015-06" db="UniProtKB">
        <authorList>
            <consortium name="EnsemblProtists"/>
        </authorList>
    </citation>
    <scope>IDENTIFICATION</scope>
    <source>
        <strain evidence="1">Pr102</strain>
    </source>
</reference>
<dbReference type="Proteomes" id="UP000005238">
    <property type="component" value="Unassembled WGS sequence"/>
</dbReference>
<dbReference type="AlphaFoldDB" id="H3GUX8"/>
<dbReference type="InParanoid" id="H3GUX8"/>
<dbReference type="OMA" id="HDNPANE"/>
<proteinExistence type="predicted"/>
<evidence type="ECO:0000313" key="1">
    <source>
        <dbReference type="EnsemblProtists" id="Phyra81080"/>
    </source>
</evidence>